<comment type="caution">
    <text evidence="2">The sequence shown here is derived from an EMBL/GenBank/DDBJ whole genome shotgun (WGS) entry which is preliminary data.</text>
</comment>
<gene>
    <name evidence="2" type="ORF">OIN60_06335</name>
</gene>
<dbReference type="PANTHER" id="PTHR40396:SF1">
    <property type="entry name" value="ATPASE AAA-TYPE CORE DOMAIN-CONTAINING PROTEIN"/>
    <property type="match status" value="1"/>
</dbReference>
<keyword evidence="3" id="KW-1185">Reference proteome</keyword>
<dbReference type="InterPro" id="IPR027417">
    <property type="entry name" value="P-loop_NTPase"/>
</dbReference>
<dbReference type="RefSeq" id="WP_305753999.1">
    <property type="nucleotide sequence ID" value="NZ_JAPCKK010000011.1"/>
</dbReference>
<dbReference type="Proteomes" id="UP001241848">
    <property type="component" value="Unassembled WGS sequence"/>
</dbReference>
<dbReference type="Pfam" id="PF13304">
    <property type="entry name" value="AAA_21"/>
    <property type="match status" value="1"/>
</dbReference>
<dbReference type="InterPro" id="IPR003959">
    <property type="entry name" value="ATPase_AAA_core"/>
</dbReference>
<dbReference type="EMBL" id="JAPCKK010000011">
    <property type="protein sequence ID" value="MDP4096386.1"/>
    <property type="molecule type" value="Genomic_DNA"/>
</dbReference>
<dbReference type="Gene3D" id="3.40.50.300">
    <property type="entry name" value="P-loop containing nucleotide triphosphate hydrolases"/>
    <property type="match status" value="1"/>
</dbReference>
<dbReference type="SUPFAM" id="SSF52540">
    <property type="entry name" value="P-loop containing nucleoside triphosphate hydrolases"/>
    <property type="match status" value="1"/>
</dbReference>
<dbReference type="PANTHER" id="PTHR40396">
    <property type="entry name" value="ATPASE-LIKE PROTEIN"/>
    <property type="match status" value="1"/>
</dbReference>
<proteinExistence type="predicted"/>
<evidence type="ECO:0000259" key="1">
    <source>
        <dbReference type="Pfam" id="PF13304"/>
    </source>
</evidence>
<name>A0ABT9FPE1_9BACL</name>
<reference evidence="2 3" key="1">
    <citation type="submission" date="2022-10" db="EMBL/GenBank/DDBJ databases">
        <title>Paenibacillus description and whole genome data of maize root bacterial community.</title>
        <authorList>
            <person name="Marton D."/>
            <person name="Farkas M."/>
            <person name="Cserhati M."/>
        </authorList>
    </citation>
    <scope>NUCLEOTIDE SEQUENCE [LARGE SCALE GENOMIC DNA]</scope>
    <source>
        <strain evidence="2 3">P96</strain>
    </source>
</reference>
<accession>A0ABT9FPE1</accession>
<sequence>MLVMFRFKNFSSFRDEVILDLRASSHTQHPSHVIKDTPFKLLKTLAIYGPNASGKSNLISAMHWFEQIIFSHLFQDSPEDEKSEGIEALRKLPPIRPFLLSEQMDPSIEFEMIFVHQEQLFQYGFTLQENIVISEWLNVNNHSVFERDPSVGITFGNKFKAQLRSFTKYREDRLYLSVLDYFATDDVKKLVDCFKDFFRNRFNVHFELIFESSIKGTVSSIPNSPRLVKDDVFRARVAEYIRFIDVGIEDIVIEKEEMFDDKQGKKVQRPLIKTIHPVFNSNGDQVDTKSFDLAQESSGTLRFLSFIQEVLILLERGGVFVIDELSARLHPLLTKFIVDLFQSDRNTNHAQLIFTTHDTSILNKEQFRRDEIVFVDKNELGVSSLYSLADLKMVRQDATYYKDYFSGKYGAIPIFQTSFPENRG</sequence>
<protein>
    <submittedName>
        <fullName evidence="2">AAA family ATPase</fullName>
    </submittedName>
</protein>
<organism evidence="2 3">
    <name type="scientific">Paenibacillus zeirhizosphaerae</name>
    <dbReference type="NCBI Taxonomy" id="2987519"/>
    <lineage>
        <taxon>Bacteria</taxon>
        <taxon>Bacillati</taxon>
        <taxon>Bacillota</taxon>
        <taxon>Bacilli</taxon>
        <taxon>Bacillales</taxon>
        <taxon>Paenibacillaceae</taxon>
        <taxon>Paenibacillus</taxon>
    </lineage>
</organism>
<feature type="domain" description="ATPase AAA-type core" evidence="1">
    <location>
        <begin position="46"/>
        <end position="363"/>
    </location>
</feature>
<evidence type="ECO:0000313" key="2">
    <source>
        <dbReference type="EMBL" id="MDP4096386.1"/>
    </source>
</evidence>
<evidence type="ECO:0000313" key="3">
    <source>
        <dbReference type="Proteomes" id="UP001241848"/>
    </source>
</evidence>